<sequence length="209" mass="23448">MKILLLLILLTTPCFAQVGVGTVNPEADLHVAGDVIIQEELELGVLPSVTNTDEDFKLLTRQTNSTPINGEITRLDVDELTVAPINVFKYYFYNLRYDNIIDLNLSFETSKYIVGIADFRYIGNPVNKVMLNNSDDSIGAFVVRTFQSGGTWHLEIRNRFLNTTNQTNAVNYEVTFIIYDTSFYRQLPTITTNLNGSNTGTASSIPDVY</sequence>
<feature type="signal peptide" evidence="1">
    <location>
        <begin position="1"/>
        <end position="16"/>
    </location>
</feature>
<keyword evidence="3" id="KW-1185">Reference proteome</keyword>
<organism evidence="2 3">
    <name type="scientific">Leeuwenhoekiella nanhaiensis</name>
    <dbReference type="NCBI Taxonomy" id="1655491"/>
    <lineage>
        <taxon>Bacteria</taxon>
        <taxon>Pseudomonadati</taxon>
        <taxon>Bacteroidota</taxon>
        <taxon>Flavobacteriia</taxon>
        <taxon>Flavobacteriales</taxon>
        <taxon>Flavobacteriaceae</taxon>
        <taxon>Leeuwenhoekiella</taxon>
    </lineage>
</organism>
<name>A0A2G1VTZ3_9FLAO</name>
<dbReference type="AlphaFoldDB" id="A0A2G1VTZ3"/>
<feature type="chain" id="PRO_5013921646" evidence="1">
    <location>
        <begin position="17"/>
        <end position="209"/>
    </location>
</feature>
<proteinExistence type="predicted"/>
<comment type="caution">
    <text evidence="2">The sequence shown here is derived from an EMBL/GenBank/DDBJ whole genome shotgun (WGS) entry which is preliminary data.</text>
</comment>
<protein>
    <submittedName>
        <fullName evidence="2">Uncharacterized protein</fullName>
    </submittedName>
</protein>
<dbReference type="RefSeq" id="WP_099645070.1">
    <property type="nucleotide sequence ID" value="NZ_KZ319288.1"/>
</dbReference>
<evidence type="ECO:0000256" key="1">
    <source>
        <dbReference type="SAM" id="SignalP"/>
    </source>
</evidence>
<accession>A0A2G1VTZ3</accession>
<dbReference type="EMBL" id="NQXA01000002">
    <property type="protein sequence ID" value="PHQ30236.1"/>
    <property type="molecule type" value="Genomic_DNA"/>
</dbReference>
<dbReference type="Proteomes" id="UP000229433">
    <property type="component" value="Unassembled WGS sequence"/>
</dbReference>
<keyword evidence="1" id="KW-0732">Signal</keyword>
<gene>
    <name evidence="2" type="ORF">CJ305_04540</name>
</gene>
<dbReference type="OrthoDB" id="1442930at2"/>
<reference evidence="2 3" key="1">
    <citation type="submission" date="2017-08" db="EMBL/GenBank/DDBJ databases">
        <title>The whole genome shortgun sequences of strain Leeuwenhoekiella nanhaiensis G18 from the South China Sea.</title>
        <authorList>
            <person name="Liu Q."/>
        </authorList>
    </citation>
    <scope>NUCLEOTIDE SEQUENCE [LARGE SCALE GENOMIC DNA]</scope>
    <source>
        <strain evidence="2 3">G18</strain>
    </source>
</reference>
<evidence type="ECO:0000313" key="3">
    <source>
        <dbReference type="Proteomes" id="UP000229433"/>
    </source>
</evidence>
<evidence type="ECO:0000313" key="2">
    <source>
        <dbReference type="EMBL" id="PHQ30236.1"/>
    </source>
</evidence>